<feature type="non-terminal residue" evidence="2">
    <location>
        <position position="101"/>
    </location>
</feature>
<dbReference type="InterPro" id="IPR021027">
    <property type="entry name" value="Transposase_put_HTH"/>
</dbReference>
<sequence>MLKSFKTRLNLNNQQRTLVAKHAGVARHAWNWGLEICLDALANNLKLPTAIDLHKRLVAEVKSVNPWYYEVSKCAPQEALRHLQKAFQSSFTILGRGKPKF</sequence>
<protein>
    <submittedName>
        <fullName evidence="2">Helix-turn-helix domain-containing protein</fullName>
    </submittedName>
</protein>
<dbReference type="RefSeq" id="WP_413255235.1">
    <property type="nucleotide sequence ID" value="NZ_JBHFNS010000009.1"/>
</dbReference>
<comment type="caution">
    <text evidence="2">The sequence shown here is derived from an EMBL/GenBank/DDBJ whole genome shotgun (WGS) entry which is preliminary data.</text>
</comment>
<keyword evidence="3" id="KW-1185">Reference proteome</keyword>
<feature type="domain" description="Transposase putative helix-turn-helix" evidence="1">
    <location>
        <begin position="1"/>
        <end position="45"/>
    </location>
</feature>
<dbReference type="Pfam" id="PF12323">
    <property type="entry name" value="HTH_OrfB_IS605"/>
    <property type="match status" value="1"/>
</dbReference>
<evidence type="ECO:0000313" key="2">
    <source>
        <dbReference type="EMBL" id="MFB2933700.1"/>
    </source>
</evidence>
<reference evidence="2 3" key="1">
    <citation type="submission" date="2024-09" db="EMBL/GenBank/DDBJ databases">
        <title>Floridaenema gen nov. (Aerosakkonemataceae, Aerosakkonematales ord. nov., Cyanobacteria) from benthic tropical and subtropical fresh waters, with the description of four new species.</title>
        <authorList>
            <person name="Moretto J.A."/>
            <person name="Berthold D.E."/>
            <person name="Lefler F.W."/>
            <person name="Huang I.-S."/>
            <person name="Laughinghouse H. IV."/>
        </authorList>
    </citation>
    <scope>NUCLEOTIDE SEQUENCE [LARGE SCALE GENOMIC DNA]</scope>
    <source>
        <strain evidence="2 3">BLCC-F154</strain>
    </source>
</reference>
<organism evidence="2 3">
    <name type="scientific">Floridaenema fluviatile BLCC-F154</name>
    <dbReference type="NCBI Taxonomy" id="3153640"/>
    <lineage>
        <taxon>Bacteria</taxon>
        <taxon>Bacillati</taxon>
        <taxon>Cyanobacteriota</taxon>
        <taxon>Cyanophyceae</taxon>
        <taxon>Oscillatoriophycideae</taxon>
        <taxon>Aerosakkonematales</taxon>
        <taxon>Aerosakkonemataceae</taxon>
        <taxon>Floridanema</taxon>
        <taxon>Floridanema fluviatile</taxon>
    </lineage>
</organism>
<accession>A0ABV4Y4E8</accession>
<evidence type="ECO:0000313" key="3">
    <source>
        <dbReference type="Proteomes" id="UP001576776"/>
    </source>
</evidence>
<dbReference type="Proteomes" id="UP001576776">
    <property type="component" value="Unassembled WGS sequence"/>
</dbReference>
<dbReference type="EMBL" id="JBHFNS010000009">
    <property type="protein sequence ID" value="MFB2933700.1"/>
    <property type="molecule type" value="Genomic_DNA"/>
</dbReference>
<name>A0ABV4Y4E8_9CYAN</name>
<proteinExistence type="predicted"/>
<gene>
    <name evidence="2" type="ORF">ACE1B6_00320</name>
</gene>
<evidence type="ECO:0000259" key="1">
    <source>
        <dbReference type="Pfam" id="PF12323"/>
    </source>
</evidence>